<evidence type="ECO:0000259" key="1">
    <source>
        <dbReference type="SMART" id="SM00465"/>
    </source>
</evidence>
<dbReference type="SMART" id="SM00465">
    <property type="entry name" value="GIYc"/>
    <property type="match status" value="1"/>
</dbReference>
<evidence type="ECO:0000313" key="4">
    <source>
        <dbReference type="Proteomes" id="UP000052943"/>
    </source>
</evidence>
<dbReference type="InterPro" id="IPR035901">
    <property type="entry name" value="GIY-YIG_endonuc_sf"/>
</dbReference>
<comment type="caution">
    <text evidence="3">The sequence shown here is derived from an EMBL/GenBank/DDBJ whole genome shotgun (WGS) entry which is preliminary data.</text>
</comment>
<evidence type="ECO:0000313" key="3">
    <source>
        <dbReference type="EMBL" id="KUF89458.1"/>
    </source>
</evidence>
<evidence type="ECO:0000313" key="2">
    <source>
        <dbReference type="EMBL" id="KUF88480.1"/>
    </source>
</evidence>
<dbReference type="OrthoDB" id="91490at2759"/>
<sequence length="179" mass="21262">MIGSVCRIVCSQSDICYIGSTFKLLEQRMNGHRSQFKRWDEGKTNVAIAIYPYFQKYGPYEFKITLIKQYEVVDRSQLFAYEALWINKFMKTCANKGLSISPLKKQKQRETVKRFWEANKEALNGKCKQYNEIRKDRFVEKVTYECGGRYQYRGRTYHFKSKSTSIGLKLSMKLKLQFF</sequence>
<proteinExistence type="predicted"/>
<reference evidence="4 5" key="1">
    <citation type="submission" date="2015-11" db="EMBL/GenBank/DDBJ databases">
        <title>Genomes and virulence difference between two physiological races of Phytophthora nicotianae.</title>
        <authorList>
            <person name="Liu H."/>
            <person name="Ma X."/>
            <person name="Yu H."/>
            <person name="Fang D."/>
            <person name="Li Y."/>
            <person name="Wang X."/>
            <person name="Wang W."/>
            <person name="Dong Y."/>
            <person name="Xiao B."/>
        </authorList>
    </citation>
    <scope>NUCLEOTIDE SEQUENCE [LARGE SCALE GENOMIC DNA]</scope>
    <source>
        <strain evidence="4">race 0</strain>
        <strain evidence="3">Race 0</strain>
        <strain evidence="2">Race 1</strain>
        <strain evidence="5">race 1</strain>
    </source>
</reference>
<name>A0A0W8D0N3_PHYNI</name>
<dbReference type="AlphaFoldDB" id="A0A0W8D0N3"/>
<dbReference type="EMBL" id="LNFO01001675">
    <property type="protein sequence ID" value="KUF89458.1"/>
    <property type="molecule type" value="Genomic_DNA"/>
</dbReference>
<organism evidence="3 4">
    <name type="scientific">Phytophthora nicotianae</name>
    <name type="common">Potato buckeye rot agent</name>
    <name type="synonym">Phytophthora parasitica</name>
    <dbReference type="NCBI Taxonomy" id="4792"/>
    <lineage>
        <taxon>Eukaryota</taxon>
        <taxon>Sar</taxon>
        <taxon>Stramenopiles</taxon>
        <taxon>Oomycota</taxon>
        <taxon>Peronosporomycetes</taxon>
        <taxon>Peronosporales</taxon>
        <taxon>Peronosporaceae</taxon>
        <taxon>Phytophthora</taxon>
    </lineage>
</organism>
<gene>
    <name evidence="3" type="ORF">AM587_10004214</name>
    <name evidence="2" type="ORF">AM588_10002608</name>
</gene>
<dbReference type="Proteomes" id="UP000052943">
    <property type="component" value="Unassembled WGS sequence"/>
</dbReference>
<dbReference type="Gene3D" id="3.40.1440.10">
    <property type="entry name" value="GIY-YIG endonuclease"/>
    <property type="match status" value="1"/>
</dbReference>
<feature type="domain" description="GIY-YIG" evidence="1">
    <location>
        <begin position="2"/>
        <end position="104"/>
    </location>
</feature>
<protein>
    <submittedName>
        <fullName evidence="2">AP-4 complex subunit epsilon</fullName>
    </submittedName>
</protein>
<evidence type="ECO:0000313" key="5">
    <source>
        <dbReference type="Proteomes" id="UP000054636"/>
    </source>
</evidence>
<dbReference type="SUPFAM" id="SSF82771">
    <property type="entry name" value="GIY-YIG endonuclease"/>
    <property type="match status" value="1"/>
</dbReference>
<dbReference type="EMBL" id="LNFP01000959">
    <property type="protein sequence ID" value="KUF88480.1"/>
    <property type="molecule type" value="Genomic_DNA"/>
</dbReference>
<dbReference type="InterPro" id="IPR000305">
    <property type="entry name" value="GIY-YIG_endonuc"/>
</dbReference>
<dbReference type="Proteomes" id="UP000054636">
    <property type="component" value="Unassembled WGS sequence"/>
</dbReference>
<accession>A0A0W8D0N3</accession>